<name>A0AAN6PB60_9PEZI</name>
<protein>
    <recommendedName>
        <fullName evidence="1">Heterokaryon incompatibility domain-containing protein</fullName>
    </recommendedName>
</protein>
<feature type="domain" description="Heterokaryon incompatibility" evidence="1">
    <location>
        <begin position="245"/>
        <end position="379"/>
    </location>
</feature>
<evidence type="ECO:0000313" key="2">
    <source>
        <dbReference type="EMBL" id="KAK4034190.1"/>
    </source>
</evidence>
<dbReference type="Pfam" id="PF06985">
    <property type="entry name" value="HET"/>
    <property type="match status" value="1"/>
</dbReference>
<keyword evidence="3" id="KW-1185">Reference proteome</keyword>
<sequence length="676" mass="76169">MDTCTNKHDTAEAVSDPRLDHLCDRCRFNFPPDQPWPWILEFETDPDIKGVALQQPSTVTELEEASEAGCHLCTALLEAILPEKAVIGLERGDVAEWRFRIQMLPAVEGWILQIRHFNFGSQEALDGDRVTDLCLDPVYRSTDDTRQRIWNVWPDPPEPLARMTAVQTLSSTNINTQAIQQITKWLRICTEEHADCGGHRGRILFPPHSTFRLVDVGTRTDGNIRIVEVCSGQDAGDLQHEYSRYITLSYRWTAEIGRTNLKTENKAKFEQCVSIAHQLGVRYLWINSLCIIQDQTEDWLKQTALMGNIYSGGLLNLAAVKGSDLEVSRNPLRVAPCLLTLQTPGPDSRPTKWLCYRPDDIRKAVDRAPLYKRGRCFQERVLSRRSVQFGDQLFWECTTLRASEAFPLRTEVPTRQEYVDAAIRDIKVDLQTENGSHERCFHRRWCSVVRCYTQTDLTKPSDRLTALKGIASAMASQFRHSPTDYLAGLWKPSIAFQMLWARQSKSYSDADEILAGQLANHFPSWSWASCPGETRFIELYTLWSRSLVRLDGAQVSDDAAGAANASFLVLRGWLVRRNRHRAKKFCFSSTSGDGGVSSTGPMVIVEMELDRPVSDLRRAVYLLPVLMSVGAAALVEEHGAKWSGLAPWQTFGAARGAPPEAPEFTNVGLVTLRPGF</sequence>
<gene>
    <name evidence="2" type="ORF">C8A01DRAFT_49356</name>
</gene>
<accession>A0AAN6PB60</accession>
<evidence type="ECO:0000313" key="3">
    <source>
        <dbReference type="Proteomes" id="UP001303115"/>
    </source>
</evidence>
<reference evidence="3" key="1">
    <citation type="journal article" date="2023" name="Mol. Phylogenet. Evol.">
        <title>Genome-scale phylogeny and comparative genomics of the fungal order Sordariales.</title>
        <authorList>
            <person name="Hensen N."/>
            <person name="Bonometti L."/>
            <person name="Westerberg I."/>
            <person name="Brannstrom I.O."/>
            <person name="Guillou S."/>
            <person name="Cros-Aarteil S."/>
            <person name="Calhoun S."/>
            <person name="Haridas S."/>
            <person name="Kuo A."/>
            <person name="Mondo S."/>
            <person name="Pangilinan J."/>
            <person name="Riley R."/>
            <person name="LaButti K."/>
            <person name="Andreopoulos B."/>
            <person name="Lipzen A."/>
            <person name="Chen C."/>
            <person name="Yan M."/>
            <person name="Daum C."/>
            <person name="Ng V."/>
            <person name="Clum A."/>
            <person name="Steindorff A."/>
            <person name="Ohm R.A."/>
            <person name="Martin F."/>
            <person name="Silar P."/>
            <person name="Natvig D.O."/>
            <person name="Lalanne C."/>
            <person name="Gautier V."/>
            <person name="Ament-Velasquez S.L."/>
            <person name="Kruys A."/>
            <person name="Hutchinson M.I."/>
            <person name="Powell A.J."/>
            <person name="Barry K."/>
            <person name="Miller A.N."/>
            <person name="Grigoriev I.V."/>
            <person name="Debuchy R."/>
            <person name="Gladieux P."/>
            <person name="Hiltunen Thoren M."/>
            <person name="Johannesson H."/>
        </authorList>
    </citation>
    <scope>NUCLEOTIDE SEQUENCE [LARGE SCALE GENOMIC DNA]</scope>
    <source>
        <strain evidence="3">CBS 284.82</strain>
    </source>
</reference>
<dbReference type="AlphaFoldDB" id="A0AAN6PB60"/>
<comment type="caution">
    <text evidence="2">The sequence shown here is derived from an EMBL/GenBank/DDBJ whole genome shotgun (WGS) entry which is preliminary data.</text>
</comment>
<dbReference type="PANTHER" id="PTHR33112:SF10">
    <property type="entry name" value="TOL"/>
    <property type="match status" value="1"/>
</dbReference>
<dbReference type="PANTHER" id="PTHR33112">
    <property type="entry name" value="DOMAIN PROTEIN, PUTATIVE-RELATED"/>
    <property type="match status" value="1"/>
</dbReference>
<organism evidence="2 3">
    <name type="scientific">Parachaetomium inaequale</name>
    <dbReference type="NCBI Taxonomy" id="2588326"/>
    <lineage>
        <taxon>Eukaryota</taxon>
        <taxon>Fungi</taxon>
        <taxon>Dikarya</taxon>
        <taxon>Ascomycota</taxon>
        <taxon>Pezizomycotina</taxon>
        <taxon>Sordariomycetes</taxon>
        <taxon>Sordariomycetidae</taxon>
        <taxon>Sordariales</taxon>
        <taxon>Chaetomiaceae</taxon>
        <taxon>Parachaetomium</taxon>
    </lineage>
</organism>
<dbReference type="InterPro" id="IPR010730">
    <property type="entry name" value="HET"/>
</dbReference>
<dbReference type="Proteomes" id="UP001303115">
    <property type="component" value="Unassembled WGS sequence"/>
</dbReference>
<proteinExistence type="predicted"/>
<dbReference type="EMBL" id="MU854490">
    <property type="protein sequence ID" value="KAK4034190.1"/>
    <property type="molecule type" value="Genomic_DNA"/>
</dbReference>
<evidence type="ECO:0000259" key="1">
    <source>
        <dbReference type="Pfam" id="PF06985"/>
    </source>
</evidence>